<feature type="region of interest" description="Disordered" evidence="1">
    <location>
        <begin position="1"/>
        <end position="20"/>
    </location>
</feature>
<evidence type="ECO:0000256" key="1">
    <source>
        <dbReference type="SAM" id="MobiDB-lite"/>
    </source>
</evidence>
<keyword evidence="2" id="KW-0695">RNA-directed DNA polymerase</keyword>
<feature type="compositionally biased region" description="Polar residues" evidence="1">
    <location>
        <begin position="1"/>
        <end position="14"/>
    </location>
</feature>
<name>A0AAV4J6C5_9GAST</name>
<dbReference type="EMBL" id="BMAT01013692">
    <property type="protein sequence ID" value="GFS18363.1"/>
    <property type="molecule type" value="Genomic_DNA"/>
</dbReference>
<reference evidence="2 3" key="1">
    <citation type="journal article" date="2021" name="Elife">
        <title>Chloroplast acquisition without the gene transfer in kleptoplastic sea slugs, Plakobranchus ocellatus.</title>
        <authorList>
            <person name="Maeda T."/>
            <person name="Takahashi S."/>
            <person name="Yoshida T."/>
            <person name="Shimamura S."/>
            <person name="Takaki Y."/>
            <person name="Nagai Y."/>
            <person name="Toyoda A."/>
            <person name="Suzuki Y."/>
            <person name="Arimoto A."/>
            <person name="Ishii H."/>
            <person name="Satoh N."/>
            <person name="Nishiyama T."/>
            <person name="Hasebe M."/>
            <person name="Maruyama T."/>
            <person name="Minagawa J."/>
            <person name="Obokata J."/>
            <person name="Shigenobu S."/>
        </authorList>
    </citation>
    <scope>NUCLEOTIDE SEQUENCE [LARGE SCALE GENOMIC DNA]</scope>
</reference>
<dbReference type="AlphaFoldDB" id="A0AAV4J6C5"/>
<accession>A0AAV4J6C5</accession>
<protein>
    <submittedName>
        <fullName evidence="2">RNA-directed DNA polymerase from mobile element jockey-like protein</fullName>
    </submittedName>
</protein>
<dbReference type="Proteomes" id="UP000762676">
    <property type="component" value="Unassembled WGS sequence"/>
</dbReference>
<dbReference type="PANTHER" id="PTHR36688:SF1">
    <property type="entry name" value="ENDONUCLEASE_EXONUCLEASE_PHOSPHATASE DOMAIN-CONTAINING PROTEIN"/>
    <property type="match status" value="1"/>
</dbReference>
<gene>
    <name evidence="2" type="ORF">ElyMa_006845500</name>
</gene>
<dbReference type="GO" id="GO:0003964">
    <property type="term" value="F:RNA-directed DNA polymerase activity"/>
    <property type="evidence" value="ECO:0007669"/>
    <property type="project" value="UniProtKB-KW"/>
</dbReference>
<dbReference type="PANTHER" id="PTHR36688">
    <property type="entry name" value="ENDO/EXONUCLEASE/PHOSPHATASE DOMAIN-CONTAINING PROTEIN"/>
    <property type="match status" value="1"/>
</dbReference>
<keyword evidence="2" id="KW-0548">Nucleotidyltransferase</keyword>
<keyword evidence="2" id="KW-0808">Transferase</keyword>
<comment type="caution">
    <text evidence="2">The sequence shown here is derived from an EMBL/GenBank/DDBJ whole genome shotgun (WGS) entry which is preliminary data.</text>
</comment>
<keyword evidence="3" id="KW-1185">Reference proteome</keyword>
<proteinExistence type="predicted"/>
<organism evidence="2 3">
    <name type="scientific">Elysia marginata</name>
    <dbReference type="NCBI Taxonomy" id="1093978"/>
    <lineage>
        <taxon>Eukaryota</taxon>
        <taxon>Metazoa</taxon>
        <taxon>Spiralia</taxon>
        <taxon>Lophotrochozoa</taxon>
        <taxon>Mollusca</taxon>
        <taxon>Gastropoda</taxon>
        <taxon>Heterobranchia</taxon>
        <taxon>Euthyneura</taxon>
        <taxon>Panpulmonata</taxon>
        <taxon>Sacoglossa</taxon>
        <taxon>Placobranchoidea</taxon>
        <taxon>Plakobranchidae</taxon>
        <taxon>Elysia</taxon>
    </lineage>
</organism>
<evidence type="ECO:0000313" key="2">
    <source>
        <dbReference type="EMBL" id="GFS18363.1"/>
    </source>
</evidence>
<feature type="region of interest" description="Disordered" evidence="1">
    <location>
        <begin position="237"/>
        <end position="257"/>
    </location>
</feature>
<sequence length="352" mass="40005">MTRMSLTVEENLTPDQAGLRPGRSTCGQLLNLTQYIEDGFEEKQITEFDLTRRFIYADHLCLATQSTPFNAIETRLTDAMSSLTNYYTENSLKANPSKTQVCAFHLNNHQANTKLEITLNDQPLQYDEHPVYLGVTLDRPLSFSQHATNVKAKVAARNSLPRKLANSNWGEDPKTLHTTALALSYSTAEYSSAVWARSCHAKKVDAELNNACRIVTGQLRLTPLPLLYRTAGIAPPDIRRQTHGSTEKRKQETDLRHPLFDHSYLGARLKSRKSFRTVESVQPDQAASHRLELWDTWDNTTNGATHSPKEQLPPGRELQRKDWVTLNRARAKVRMTASRLHKWKMRPNSECP</sequence>
<evidence type="ECO:0000313" key="3">
    <source>
        <dbReference type="Proteomes" id="UP000762676"/>
    </source>
</evidence>
<dbReference type="InterPro" id="IPR052560">
    <property type="entry name" value="RdDP_mobile_element"/>
</dbReference>